<dbReference type="Pfam" id="PF04255">
    <property type="entry name" value="DUF433"/>
    <property type="match status" value="1"/>
</dbReference>
<organism evidence="1 2">
    <name type="scientific">Mesorhizobium australicum</name>
    <dbReference type="NCBI Taxonomy" id="536018"/>
    <lineage>
        <taxon>Bacteria</taxon>
        <taxon>Pseudomonadati</taxon>
        <taxon>Pseudomonadota</taxon>
        <taxon>Alphaproteobacteria</taxon>
        <taxon>Hyphomicrobiales</taxon>
        <taxon>Phyllobacteriaceae</taxon>
        <taxon>Mesorhizobium</taxon>
    </lineage>
</organism>
<dbReference type="PANTHER" id="PTHR34849:SF3">
    <property type="entry name" value="SSR2962 PROTEIN"/>
    <property type="match status" value="1"/>
</dbReference>
<dbReference type="SUPFAM" id="SSF46689">
    <property type="entry name" value="Homeodomain-like"/>
    <property type="match status" value="1"/>
</dbReference>
<reference evidence="1 2" key="1">
    <citation type="submission" date="2017-04" db="EMBL/GenBank/DDBJ databases">
        <authorList>
            <person name="Afonso C.L."/>
            <person name="Miller P.J."/>
            <person name="Scott M.A."/>
            <person name="Spackman E."/>
            <person name="Goraichik I."/>
            <person name="Dimitrov K.M."/>
            <person name="Suarez D.L."/>
            <person name="Swayne D.E."/>
        </authorList>
    </citation>
    <scope>NUCLEOTIDE SEQUENCE [LARGE SCALE GENOMIC DNA]</scope>
    <source>
        <strain evidence="1 2">B5P</strain>
    </source>
</reference>
<dbReference type="EMBL" id="FXBL01000004">
    <property type="protein sequence ID" value="SMH41444.1"/>
    <property type="molecule type" value="Genomic_DNA"/>
</dbReference>
<dbReference type="AlphaFoldDB" id="A0A1X7NTJ4"/>
<gene>
    <name evidence="1" type="ORF">SAMN02982922_2573</name>
</gene>
<dbReference type="RefSeq" id="WP_085464506.1">
    <property type="nucleotide sequence ID" value="NZ_FXBL01000004.1"/>
</dbReference>
<name>A0A1X7NTJ4_9HYPH</name>
<dbReference type="PANTHER" id="PTHR34849">
    <property type="entry name" value="SSL5025 PROTEIN"/>
    <property type="match status" value="1"/>
</dbReference>
<accession>A0A1X7NTJ4</accession>
<protein>
    <submittedName>
        <fullName evidence="1">Uncharacterized conserved protein, DUF433 family</fullName>
    </submittedName>
</protein>
<dbReference type="Proteomes" id="UP000193083">
    <property type="component" value="Unassembled WGS sequence"/>
</dbReference>
<sequence length="82" mass="8924">MTYIDAIVLKDLGRIVTSDANVLAGRPVFRGTRVPIEILFDNLADGMSLDEILDEYPTISRSDAVALIQLIPAAIRSSSPHD</sequence>
<dbReference type="Gene3D" id="1.10.10.10">
    <property type="entry name" value="Winged helix-like DNA-binding domain superfamily/Winged helix DNA-binding domain"/>
    <property type="match status" value="1"/>
</dbReference>
<proteinExistence type="predicted"/>
<evidence type="ECO:0000313" key="2">
    <source>
        <dbReference type="Proteomes" id="UP000193083"/>
    </source>
</evidence>
<dbReference type="InterPro" id="IPR007367">
    <property type="entry name" value="DUF433"/>
</dbReference>
<dbReference type="InterPro" id="IPR009057">
    <property type="entry name" value="Homeodomain-like_sf"/>
</dbReference>
<dbReference type="InterPro" id="IPR036388">
    <property type="entry name" value="WH-like_DNA-bd_sf"/>
</dbReference>
<evidence type="ECO:0000313" key="1">
    <source>
        <dbReference type="EMBL" id="SMH41444.1"/>
    </source>
</evidence>
<dbReference type="OrthoDB" id="200074at2"/>
<keyword evidence="2" id="KW-1185">Reference proteome</keyword>